<keyword evidence="2" id="KW-1185">Reference proteome</keyword>
<protein>
    <recommendedName>
        <fullName evidence="3">MACPF domain-containing protein</fullName>
    </recommendedName>
</protein>
<reference evidence="1 2" key="1">
    <citation type="submission" date="2019-04" db="EMBL/GenBank/DDBJ databases">
        <authorList>
            <consortium name="DOE Joint Genome Institute"/>
            <person name="Mondo S."/>
            <person name="Kjaerbolling I."/>
            <person name="Vesth T."/>
            <person name="Frisvad J.C."/>
            <person name="Nybo J.L."/>
            <person name="Theobald S."/>
            <person name="Kildgaard S."/>
            <person name="Isbrandt T."/>
            <person name="Kuo A."/>
            <person name="Sato A."/>
            <person name="Lyhne E.K."/>
            <person name="Kogle M.E."/>
            <person name="Wiebenga A."/>
            <person name="Kun R.S."/>
            <person name="Lubbers R.J."/>
            <person name="Makela M.R."/>
            <person name="Barry K."/>
            <person name="Chovatia M."/>
            <person name="Clum A."/>
            <person name="Daum C."/>
            <person name="Haridas S."/>
            <person name="He G."/>
            <person name="LaButti K."/>
            <person name="Lipzen A."/>
            <person name="Riley R."/>
            <person name="Salamov A."/>
            <person name="Simmons B.A."/>
            <person name="Magnuson J.K."/>
            <person name="Henrissat B."/>
            <person name="Mortensen U.H."/>
            <person name="Larsen T.O."/>
            <person name="Devries R.P."/>
            <person name="Grigoriev I.V."/>
            <person name="Machida M."/>
            <person name="Baker S.E."/>
            <person name="Andersen M.R."/>
            <person name="Cantor M.N."/>
            <person name="Hua S.X."/>
        </authorList>
    </citation>
    <scope>NUCLEOTIDE SEQUENCE [LARGE SCALE GENOMIC DNA]</scope>
    <source>
        <strain evidence="1 2">CBS 119388</strain>
    </source>
</reference>
<dbReference type="EMBL" id="ML736756">
    <property type="protein sequence ID" value="KAE8406032.1"/>
    <property type="molecule type" value="Genomic_DNA"/>
</dbReference>
<dbReference type="AlphaFoldDB" id="A0A5N7DHV1"/>
<proteinExistence type="predicted"/>
<organism evidence="1 2">
    <name type="scientific">Aspergillus pseudonomiae</name>
    <dbReference type="NCBI Taxonomy" id="1506151"/>
    <lineage>
        <taxon>Eukaryota</taxon>
        <taxon>Fungi</taxon>
        <taxon>Dikarya</taxon>
        <taxon>Ascomycota</taxon>
        <taxon>Pezizomycotina</taxon>
        <taxon>Eurotiomycetes</taxon>
        <taxon>Eurotiomycetidae</taxon>
        <taxon>Eurotiales</taxon>
        <taxon>Aspergillaceae</taxon>
        <taxon>Aspergillus</taxon>
        <taxon>Aspergillus subgen. Circumdati</taxon>
    </lineage>
</organism>
<name>A0A5N7DHV1_9EURO</name>
<dbReference type="RefSeq" id="XP_031943351.1">
    <property type="nucleotide sequence ID" value="XM_032089211.1"/>
</dbReference>
<evidence type="ECO:0008006" key="3">
    <source>
        <dbReference type="Google" id="ProtNLM"/>
    </source>
</evidence>
<dbReference type="OrthoDB" id="2562973at2759"/>
<dbReference type="Proteomes" id="UP000325579">
    <property type="component" value="Unassembled WGS sequence"/>
</dbReference>
<accession>A0A5N7DHV1</accession>
<evidence type="ECO:0000313" key="1">
    <source>
        <dbReference type="EMBL" id="KAE8406032.1"/>
    </source>
</evidence>
<dbReference type="GeneID" id="43673902"/>
<gene>
    <name evidence="1" type="ORF">BDV37DRAFT_292569</name>
</gene>
<evidence type="ECO:0000313" key="2">
    <source>
        <dbReference type="Proteomes" id="UP000325579"/>
    </source>
</evidence>
<sequence>MSSEKTEDLNCYTVLRVHKYDSDSEASTPQRLIQVEKDKFANIGKEKLEVLRKFFISEKVFDSSDISSPFCDKNGSEMSDSTMVKLYFSVIDEAKEEMSATSASQLNVYFKQKKTRTALDDETKEFLKKQLDLTTKDQKLSEADLNRLKSTFDATKRKATAGSKQSHAADLTEEQWSIITQTNCLFSGYKIVRYEKIIGGPALLDPPKSASDKKSSLSKIQGKVTTEMKVERTPYSGRPFQKDEISADPVRIPRFRVDDDSYVSVYETQNALENSLAKGSFPETAVQASVGGGFWGVSAAASAGFSEKKRTMHITYKQALTINGFRVLLCDKDSLEITEECKREIKKVQDKKSLIAFSKKFGDIFPQRVQLGGALFASEDSAADSAQTKKNQAQAMKVSAAASFSSSWAQASRQRKPRTGQHPPQWCATVGDFYKWRVINQSDVLPLYEALDEINGNTNFATQFEQAAKRG</sequence>